<keyword evidence="1" id="KW-0812">Transmembrane</keyword>
<dbReference type="Proteomes" id="UP000183080">
    <property type="component" value="Unassembled WGS sequence"/>
</dbReference>
<name>A0A1J5TJL7_9ARCH</name>
<keyword evidence="1" id="KW-0472">Membrane</keyword>
<gene>
    <name evidence="2" type="ORF">BD935_00050</name>
</gene>
<accession>A0A1J5TJL7</accession>
<organism evidence="2 3">
    <name type="scientific">Marine Group III euryarchaeote CG-Epi1</name>
    <dbReference type="NCBI Taxonomy" id="1888995"/>
    <lineage>
        <taxon>Archaea</taxon>
        <taxon>Methanobacteriati</taxon>
        <taxon>Thermoplasmatota</taxon>
        <taxon>Thermoplasmata</taxon>
        <taxon>Candidatus Thermoprofundales</taxon>
    </lineage>
</organism>
<proteinExistence type="predicted"/>
<sequence>MNRDNQFFYIILFSLVLLISYNFSFSYLFFNPSNEGMEAWIEEVNYDESSYISNLTFVVKNLFDRQIPCLYNLEISNGQWITDTTILNAFESRIITVSFEVIPDKVFITIYAGDVPLTLSLK</sequence>
<evidence type="ECO:0008006" key="4">
    <source>
        <dbReference type="Google" id="ProtNLM"/>
    </source>
</evidence>
<evidence type="ECO:0000313" key="3">
    <source>
        <dbReference type="Proteomes" id="UP000183080"/>
    </source>
</evidence>
<reference evidence="2 3" key="1">
    <citation type="submission" date="2016-08" db="EMBL/GenBank/DDBJ databases">
        <title>New Insights into Marine Group III Euryarchaeota, from dark to light.</title>
        <authorList>
            <person name="Haro-Moreno J.M."/>
            <person name="Rodriguez-Valera F."/>
            <person name="Lopez-Garcia P."/>
            <person name="Moreira D."/>
            <person name="Martin-Cuadrado A.B."/>
        </authorList>
    </citation>
    <scope>NUCLEOTIDE SEQUENCE [LARGE SCALE GENOMIC DNA]</scope>
    <source>
        <strain evidence="2">CG-Epi1</strain>
    </source>
</reference>
<evidence type="ECO:0000256" key="1">
    <source>
        <dbReference type="SAM" id="Phobius"/>
    </source>
</evidence>
<keyword evidence="1" id="KW-1133">Transmembrane helix</keyword>
<comment type="caution">
    <text evidence="2">The sequence shown here is derived from an EMBL/GenBank/DDBJ whole genome shotgun (WGS) entry which is preliminary data.</text>
</comment>
<dbReference type="STRING" id="1888995.BD935_00050"/>
<feature type="transmembrane region" description="Helical" evidence="1">
    <location>
        <begin position="6"/>
        <end position="30"/>
    </location>
</feature>
<evidence type="ECO:0000313" key="2">
    <source>
        <dbReference type="EMBL" id="OIR21161.1"/>
    </source>
</evidence>
<protein>
    <recommendedName>
        <fullName evidence="4">DUF1616 domain-containing protein</fullName>
    </recommendedName>
</protein>
<dbReference type="EMBL" id="MIZA01000001">
    <property type="protein sequence ID" value="OIR21161.1"/>
    <property type="molecule type" value="Genomic_DNA"/>
</dbReference>
<dbReference type="AlphaFoldDB" id="A0A1J5TJL7"/>